<keyword evidence="1" id="KW-1133">Transmembrane helix</keyword>
<dbReference type="Proteomes" id="UP000274131">
    <property type="component" value="Unassembled WGS sequence"/>
</dbReference>
<reference evidence="4" key="1">
    <citation type="submission" date="2017-02" db="UniProtKB">
        <authorList>
            <consortium name="WormBaseParasite"/>
        </authorList>
    </citation>
    <scope>IDENTIFICATION</scope>
</reference>
<dbReference type="AlphaFoldDB" id="A0A0N4USG1"/>
<evidence type="ECO:0000313" key="2">
    <source>
        <dbReference type="EMBL" id="VDD84883.1"/>
    </source>
</evidence>
<gene>
    <name evidence="2" type="ORF">EVEC_LOCUS26</name>
</gene>
<dbReference type="EMBL" id="UXUI01000011">
    <property type="protein sequence ID" value="VDD84883.1"/>
    <property type="molecule type" value="Genomic_DNA"/>
</dbReference>
<evidence type="ECO:0000313" key="4">
    <source>
        <dbReference type="WBParaSite" id="EVEC_0000002501-mRNA-1"/>
    </source>
</evidence>
<reference evidence="2 3" key="2">
    <citation type="submission" date="2018-10" db="EMBL/GenBank/DDBJ databases">
        <authorList>
            <consortium name="Pathogen Informatics"/>
        </authorList>
    </citation>
    <scope>NUCLEOTIDE SEQUENCE [LARGE SCALE GENOMIC DNA]</scope>
</reference>
<sequence length="398" mass="44966">MGHFLHGGRVMGTCSDARCARVQKFCPWNGDVQNACMQFKKVIKVTVVQRRNVSEMPEVNDDCSCVRLPNACGKFSKEVYCINLKAHIAKLWKANVHLDKIFGLYSVQLLNGCMDFNGAFNLPYCSLQRMIPVYLIVTGSLLILLAALRIYNLWSRPESKSSDSNINSVIHSIEGVVLLAIIIWLILVDSTCKPRTLLPKNMERNRGMNGVRGYSNSCLNYSAFFGRHVVPLQLLMRYGARIEEVVVDYTGVAFKAGAYCSAPYFRKITQKGSQEHEVQPITSLIGSALLPFYTTDFSVDRSIADEEYGFTANEDSTTQIKTCSSAITVTPLPTGLRSHLFRFILGLLLFYLLEPSSFRFAYERTLPMKKHFPHNKNMRTRDDWAVYNTTCVKKLSLT</sequence>
<dbReference type="PANTHER" id="PTHR33444">
    <property type="entry name" value="SI:DKEY-19B23.12-RELATED"/>
    <property type="match status" value="1"/>
</dbReference>
<name>A0A0N4USG1_ENTVE</name>
<keyword evidence="3" id="KW-1185">Reference proteome</keyword>
<evidence type="ECO:0000256" key="1">
    <source>
        <dbReference type="SAM" id="Phobius"/>
    </source>
</evidence>
<keyword evidence="1" id="KW-0812">Transmembrane</keyword>
<accession>A0A0N4USG1</accession>
<dbReference type="OrthoDB" id="6157510at2759"/>
<feature type="transmembrane region" description="Helical" evidence="1">
    <location>
        <begin position="166"/>
        <end position="187"/>
    </location>
</feature>
<keyword evidence="1" id="KW-0472">Membrane</keyword>
<dbReference type="PANTHER" id="PTHR33444:SF8">
    <property type="entry name" value="MARVEL DOMAIN-CONTAINING PROTEIN"/>
    <property type="match status" value="1"/>
</dbReference>
<feature type="transmembrane region" description="Helical" evidence="1">
    <location>
        <begin position="131"/>
        <end position="154"/>
    </location>
</feature>
<organism evidence="4">
    <name type="scientific">Enterobius vermicularis</name>
    <name type="common">Human pinworm</name>
    <dbReference type="NCBI Taxonomy" id="51028"/>
    <lineage>
        <taxon>Eukaryota</taxon>
        <taxon>Metazoa</taxon>
        <taxon>Ecdysozoa</taxon>
        <taxon>Nematoda</taxon>
        <taxon>Chromadorea</taxon>
        <taxon>Rhabditida</taxon>
        <taxon>Spirurina</taxon>
        <taxon>Oxyuridomorpha</taxon>
        <taxon>Oxyuroidea</taxon>
        <taxon>Oxyuridae</taxon>
        <taxon>Enterobius</taxon>
    </lineage>
</organism>
<proteinExistence type="predicted"/>
<evidence type="ECO:0000313" key="3">
    <source>
        <dbReference type="Proteomes" id="UP000274131"/>
    </source>
</evidence>
<protein>
    <submittedName>
        <fullName evidence="4">FZ domain-containing protein</fullName>
    </submittedName>
</protein>
<dbReference type="WBParaSite" id="EVEC_0000002501-mRNA-1">
    <property type="protein sequence ID" value="EVEC_0000002501-mRNA-1"/>
    <property type="gene ID" value="EVEC_0000002501"/>
</dbReference>
<dbReference type="InterPro" id="IPR040350">
    <property type="entry name" value="TMEM272"/>
</dbReference>